<organism evidence="1">
    <name type="scientific">marine sediment metagenome</name>
    <dbReference type="NCBI Taxonomy" id="412755"/>
    <lineage>
        <taxon>unclassified sequences</taxon>
        <taxon>metagenomes</taxon>
        <taxon>ecological metagenomes</taxon>
    </lineage>
</organism>
<gene>
    <name evidence="1" type="ORF">S06H3_50349</name>
</gene>
<name>X1NG22_9ZZZZ</name>
<reference evidence="1" key="1">
    <citation type="journal article" date="2014" name="Front. Microbiol.">
        <title>High frequency of phylogenetically diverse reductive dehalogenase-homologous genes in deep subseafloor sedimentary metagenomes.</title>
        <authorList>
            <person name="Kawai M."/>
            <person name="Futagami T."/>
            <person name="Toyoda A."/>
            <person name="Takaki Y."/>
            <person name="Nishi S."/>
            <person name="Hori S."/>
            <person name="Arai W."/>
            <person name="Tsubouchi T."/>
            <person name="Morono Y."/>
            <person name="Uchiyama I."/>
            <person name="Ito T."/>
            <person name="Fujiyama A."/>
            <person name="Inagaki F."/>
            <person name="Takami H."/>
        </authorList>
    </citation>
    <scope>NUCLEOTIDE SEQUENCE</scope>
    <source>
        <strain evidence="1">Expedition CK06-06</strain>
    </source>
</reference>
<dbReference type="AlphaFoldDB" id="X1NG22"/>
<feature type="non-terminal residue" evidence="1">
    <location>
        <position position="37"/>
    </location>
</feature>
<dbReference type="EMBL" id="BARV01031873">
    <property type="protein sequence ID" value="GAI42543.1"/>
    <property type="molecule type" value="Genomic_DNA"/>
</dbReference>
<sequence>MFQEGVYEITVENLGCAKAEITARAKIQLSSGGAVQR</sequence>
<accession>X1NG22</accession>
<proteinExistence type="predicted"/>
<comment type="caution">
    <text evidence="1">The sequence shown here is derived from an EMBL/GenBank/DDBJ whole genome shotgun (WGS) entry which is preliminary data.</text>
</comment>
<protein>
    <submittedName>
        <fullName evidence="1">Uncharacterized protein</fullName>
    </submittedName>
</protein>
<evidence type="ECO:0000313" key="1">
    <source>
        <dbReference type="EMBL" id="GAI42543.1"/>
    </source>
</evidence>